<sequence length="298" mass="30418">MTTDSQPQDLPLRASAQASAPARPGPRAVFIDVDGTYADRGLVPEEHVQAVRAAREAGHRVFLCTGRPVSMLPESILAAGFDGVVASAGAYVRVGVDVVCDRRFPATLGSRTVEVLEAHRAVYVLEAQEALYAPESALPRLTEIVRAHFRPADARGVDGSAAILGALETPRNLHGVAFAKVSVFECPVPVAVAAAEIGGGVAVVENSIADEGRHAGELYLGHITKAVGVEAVVRHLGLSAADTVAIGDGANDLEMLAYAGTAVAVDGAGPQLLALADHVVPPPAGAGVAAAFAVLGLA</sequence>
<organism evidence="2 3">
    <name type="scientific">Sinomonas halotolerans</name>
    <dbReference type="NCBI Taxonomy" id="1644133"/>
    <lineage>
        <taxon>Bacteria</taxon>
        <taxon>Bacillati</taxon>
        <taxon>Actinomycetota</taxon>
        <taxon>Actinomycetes</taxon>
        <taxon>Micrococcales</taxon>
        <taxon>Micrococcaceae</taxon>
        <taxon>Sinomonas</taxon>
    </lineage>
</organism>
<dbReference type="PANTHER" id="PTHR10000">
    <property type="entry name" value="PHOSPHOSERINE PHOSPHATASE"/>
    <property type="match status" value="1"/>
</dbReference>
<dbReference type="EC" id="3.1.3.-" evidence="2"/>
<dbReference type="Proteomes" id="UP001422074">
    <property type="component" value="Unassembled WGS sequence"/>
</dbReference>
<feature type="region of interest" description="Disordered" evidence="1">
    <location>
        <begin position="1"/>
        <end position="26"/>
    </location>
</feature>
<dbReference type="RefSeq" id="WP_345885502.1">
    <property type="nucleotide sequence ID" value="NZ_JBDFRB010000009.1"/>
</dbReference>
<dbReference type="InterPro" id="IPR036412">
    <property type="entry name" value="HAD-like_sf"/>
</dbReference>
<dbReference type="Pfam" id="PF08282">
    <property type="entry name" value="Hydrolase_3"/>
    <property type="match status" value="2"/>
</dbReference>
<accession>A0ABU9X126</accession>
<evidence type="ECO:0000313" key="3">
    <source>
        <dbReference type="Proteomes" id="UP001422074"/>
    </source>
</evidence>
<dbReference type="InterPro" id="IPR023214">
    <property type="entry name" value="HAD_sf"/>
</dbReference>
<dbReference type="EMBL" id="JBDFRB010000009">
    <property type="protein sequence ID" value="MEN2745152.1"/>
    <property type="molecule type" value="Genomic_DNA"/>
</dbReference>
<dbReference type="PANTHER" id="PTHR10000:SF25">
    <property type="entry name" value="PHOSPHATASE YKRA-RELATED"/>
    <property type="match status" value="1"/>
</dbReference>
<protein>
    <submittedName>
        <fullName evidence="2">HAD family hydrolase</fullName>
        <ecNumber evidence="2">3.1.3.-</ecNumber>
    </submittedName>
</protein>
<name>A0ABU9X126_9MICC</name>
<evidence type="ECO:0000313" key="2">
    <source>
        <dbReference type="EMBL" id="MEN2745152.1"/>
    </source>
</evidence>
<feature type="compositionally biased region" description="Low complexity" evidence="1">
    <location>
        <begin position="13"/>
        <end position="26"/>
    </location>
</feature>
<gene>
    <name evidence="2" type="ORF">ABCQ75_11460</name>
</gene>
<comment type="caution">
    <text evidence="2">The sequence shown here is derived from an EMBL/GenBank/DDBJ whole genome shotgun (WGS) entry which is preliminary data.</text>
</comment>
<keyword evidence="3" id="KW-1185">Reference proteome</keyword>
<keyword evidence="2" id="KW-0378">Hydrolase</keyword>
<dbReference type="GO" id="GO:0016787">
    <property type="term" value="F:hydrolase activity"/>
    <property type="evidence" value="ECO:0007669"/>
    <property type="project" value="UniProtKB-KW"/>
</dbReference>
<reference evidence="2 3" key="1">
    <citation type="submission" date="2024-05" db="EMBL/GenBank/DDBJ databases">
        <title>Sinomonas sp. nov., isolated from a waste landfill.</title>
        <authorList>
            <person name="Zhao Y."/>
        </authorList>
    </citation>
    <scope>NUCLEOTIDE SEQUENCE [LARGE SCALE GENOMIC DNA]</scope>
    <source>
        <strain evidence="2 3">CCTCC AB2014300</strain>
    </source>
</reference>
<proteinExistence type="predicted"/>
<dbReference type="Gene3D" id="3.40.50.1000">
    <property type="entry name" value="HAD superfamily/HAD-like"/>
    <property type="match status" value="1"/>
</dbReference>
<dbReference type="Gene3D" id="3.30.1240.10">
    <property type="match status" value="1"/>
</dbReference>
<evidence type="ECO:0000256" key="1">
    <source>
        <dbReference type="SAM" id="MobiDB-lite"/>
    </source>
</evidence>
<dbReference type="SUPFAM" id="SSF56784">
    <property type="entry name" value="HAD-like"/>
    <property type="match status" value="1"/>
</dbReference>